<reference evidence="1" key="1">
    <citation type="submission" date="2023-05" db="EMBL/GenBank/DDBJ databases">
        <title>Complete genome sequence of three non-O157 smooth Escherichia coli infecting phages.</title>
        <authorList>
            <person name="Pas C."/>
            <person name="Briers Y."/>
            <person name="Fieseler L."/>
        </authorList>
    </citation>
    <scope>NUCLEOTIDE SEQUENCE</scope>
</reference>
<accession>A0AA51VIA3</accession>
<evidence type="ECO:0000313" key="1">
    <source>
        <dbReference type="EMBL" id="WMX18792.1"/>
    </source>
</evidence>
<name>A0AA51VIA3_9CAUD</name>
<keyword evidence="2" id="KW-1185">Reference proteome</keyword>
<proteinExistence type="predicted"/>
<protein>
    <submittedName>
        <fullName evidence="1">Uncharacterized protein</fullName>
    </submittedName>
</protein>
<dbReference type="Proteomes" id="UP001182171">
    <property type="component" value="Segment"/>
</dbReference>
<organism evidence="1 2">
    <name type="scientific">Escherichia phage vB_EcoP_PAS7</name>
    <dbReference type="NCBI Taxonomy" id="3053875"/>
    <lineage>
        <taxon>Viruses</taxon>
        <taxon>Duplodnaviria</taxon>
        <taxon>Heunggongvirae</taxon>
        <taxon>Uroviricota</taxon>
        <taxon>Caudoviricetes</taxon>
        <taxon>Autographivirales</taxon>
        <taxon>Autoscriptoviridae</taxon>
        <taxon>Slopekvirinae</taxon>
        <taxon>Cepavirus</taxon>
        <taxon>Cepavirus PAS7</taxon>
    </lineage>
</organism>
<dbReference type="EMBL" id="OQ921331">
    <property type="protein sequence ID" value="WMX18792.1"/>
    <property type="molecule type" value="Genomic_DNA"/>
</dbReference>
<evidence type="ECO:0000313" key="2">
    <source>
        <dbReference type="Proteomes" id="UP001182171"/>
    </source>
</evidence>
<sequence>MLKSEDITEQDYEVIRAIANNRKQVKRYTLDSSEMIVRAALNRARREGWK</sequence>